<dbReference type="STRING" id="1797582.A2442_02415"/>
<name>A0A1F5EJH8_9BACT</name>
<protein>
    <recommendedName>
        <fullName evidence="3">30S ribosomal protein S21</fullName>
    </recommendedName>
</protein>
<evidence type="ECO:0000313" key="2">
    <source>
        <dbReference type="Proteomes" id="UP000179003"/>
    </source>
</evidence>
<sequence length="101" mass="12065">MAVSYKQALNICIENISMLSYYHMINVELNKNNNENNLSLLRRFSKRIKSSGIIPRMRSIRYNSRVESKFTKKKKTLKTIRKKEEIDELIKLGKMLEKRTR</sequence>
<evidence type="ECO:0008006" key="3">
    <source>
        <dbReference type="Google" id="ProtNLM"/>
    </source>
</evidence>
<gene>
    <name evidence="1" type="ORF">A2442_02415</name>
</gene>
<proteinExistence type="predicted"/>
<comment type="caution">
    <text evidence="1">The sequence shown here is derived from an EMBL/GenBank/DDBJ whole genome shotgun (WGS) entry which is preliminary data.</text>
</comment>
<organism evidence="1 2">
    <name type="scientific">Candidatus Campbellbacteria bacterium RIFOXYC2_FULL_35_25</name>
    <dbReference type="NCBI Taxonomy" id="1797582"/>
    <lineage>
        <taxon>Bacteria</taxon>
        <taxon>Candidatus Campbelliibacteriota</taxon>
    </lineage>
</organism>
<dbReference type="AlphaFoldDB" id="A0A1F5EJH8"/>
<reference evidence="1 2" key="1">
    <citation type="journal article" date="2016" name="Nat. Commun.">
        <title>Thousands of microbial genomes shed light on interconnected biogeochemical processes in an aquifer system.</title>
        <authorList>
            <person name="Anantharaman K."/>
            <person name="Brown C.T."/>
            <person name="Hug L.A."/>
            <person name="Sharon I."/>
            <person name="Castelle C.J."/>
            <person name="Probst A.J."/>
            <person name="Thomas B.C."/>
            <person name="Singh A."/>
            <person name="Wilkins M.J."/>
            <person name="Karaoz U."/>
            <person name="Brodie E.L."/>
            <person name="Williams K.H."/>
            <person name="Hubbard S.S."/>
            <person name="Banfield J.F."/>
        </authorList>
    </citation>
    <scope>NUCLEOTIDE SEQUENCE [LARGE SCALE GENOMIC DNA]</scope>
</reference>
<accession>A0A1F5EJH8</accession>
<evidence type="ECO:0000313" key="1">
    <source>
        <dbReference type="EMBL" id="OGD67567.1"/>
    </source>
</evidence>
<dbReference type="Proteomes" id="UP000179003">
    <property type="component" value="Unassembled WGS sequence"/>
</dbReference>
<dbReference type="EMBL" id="MFAE01000003">
    <property type="protein sequence ID" value="OGD67567.1"/>
    <property type="molecule type" value="Genomic_DNA"/>
</dbReference>